<evidence type="ECO:0000256" key="3">
    <source>
        <dbReference type="ARBA" id="ARBA00023082"/>
    </source>
</evidence>
<name>A0A1G7C7C8_9FLAO</name>
<dbReference type="Gene3D" id="1.10.10.10">
    <property type="entry name" value="Winged helix-like DNA-binding domain superfamily/Winged helix DNA-binding domain"/>
    <property type="match status" value="1"/>
</dbReference>
<proteinExistence type="inferred from homology"/>
<dbReference type="InterPro" id="IPR036388">
    <property type="entry name" value="WH-like_DNA-bd_sf"/>
</dbReference>
<keyword evidence="8" id="KW-1185">Reference proteome</keyword>
<gene>
    <name evidence="7" type="ORF">SAMN05421636_104449</name>
</gene>
<dbReference type="InterPro" id="IPR013324">
    <property type="entry name" value="RNA_pol_sigma_r3/r4-like"/>
</dbReference>
<dbReference type="NCBIfam" id="TIGR02937">
    <property type="entry name" value="sigma70-ECF"/>
    <property type="match status" value="1"/>
</dbReference>
<accession>A0A1G7C7C8</accession>
<evidence type="ECO:0000259" key="5">
    <source>
        <dbReference type="Pfam" id="PF04542"/>
    </source>
</evidence>
<dbReference type="GO" id="GO:0003677">
    <property type="term" value="F:DNA binding"/>
    <property type="evidence" value="ECO:0007669"/>
    <property type="project" value="InterPro"/>
</dbReference>
<dbReference type="InterPro" id="IPR013249">
    <property type="entry name" value="RNA_pol_sigma70_r4_t2"/>
</dbReference>
<dbReference type="InterPro" id="IPR039425">
    <property type="entry name" value="RNA_pol_sigma-70-like"/>
</dbReference>
<evidence type="ECO:0000256" key="1">
    <source>
        <dbReference type="ARBA" id="ARBA00010641"/>
    </source>
</evidence>
<dbReference type="InterPro" id="IPR007627">
    <property type="entry name" value="RNA_pol_sigma70_r2"/>
</dbReference>
<keyword evidence="4" id="KW-0804">Transcription</keyword>
<dbReference type="AlphaFoldDB" id="A0A1G7C7C8"/>
<evidence type="ECO:0000313" key="8">
    <source>
        <dbReference type="Proteomes" id="UP000199109"/>
    </source>
</evidence>
<dbReference type="InterPro" id="IPR013325">
    <property type="entry name" value="RNA_pol_sigma_r2"/>
</dbReference>
<dbReference type="Gene3D" id="1.10.1740.10">
    <property type="match status" value="1"/>
</dbReference>
<dbReference type="SUPFAM" id="SSF88659">
    <property type="entry name" value="Sigma3 and sigma4 domains of RNA polymerase sigma factors"/>
    <property type="match status" value="1"/>
</dbReference>
<feature type="domain" description="RNA polymerase sigma factor 70 region 4 type 2" evidence="6">
    <location>
        <begin position="115"/>
        <end position="166"/>
    </location>
</feature>
<organism evidence="7 8">
    <name type="scientific">Pricia antarctica</name>
    <dbReference type="NCBI Taxonomy" id="641691"/>
    <lineage>
        <taxon>Bacteria</taxon>
        <taxon>Pseudomonadati</taxon>
        <taxon>Bacteroidota</taxon>
        <taxon>Flavobacteriia</taxon>
        <taxon>Flavobacteriales</taxon>
        <taxon>Flavobacteriaceae</taxon>
        <taxon>Pricia</taxon>
    </lineage>
</organism>
<dbReference type="STRING" id="641691.SAMN05421636_104449"/>
<dbReference type="PANTHER" id="PTHR43133:SF46">
    <property type="entry name" value="RNA POLYMERASE SIGMA-70 FACTOR ECF SUBFAMILY"/>
    <property type="match status" value="1"/>
</dbReference>
<dbReference type="Pfam" id="PF04542">
    <property type="entry name" value="Sigma70_r2"/>
    <property type="match status" value="1"/>
</dbReference>
<dbReference type="InterPro" id="IPR014284">
    <property type="entry name" value="RNA_pol_sigma-70_dom"/>
</dbReference>
<evidence type="ECO:0000256" key="4">
    <source>
        <dbReference type="ARBA" id="ARBA00023163"/>
    </source>
</evidence>
<evidence type="ECO:0000313" key="7">
    <source>
        <dbReference type="EMBL" id="SDE35284.1"/>
    </source>
</evidence>
<dbReference type="GO" id="GO:0006352">
    <property type="term" value="P:DNA-templated transcription initiation"/>
    <property type="evidence" value="ECO:0007669"/>
    <property type="project" value="InterPro"/>
</dbReference>
<keyword evidence="3" id="KW-0731">Sigma factor</keyword>
<dbReference type="GO" id="GO:0016987">
    <property type="term" value="F:sigma factor activity"/>
    <property type="evidence" value="ECO:0007669"/>
    <property type="project" value="UniProtKB-KW"/>
</dbReference>
<evidence type="ECO:0000256" key="2">
    <source>
        <dbReference type="ARBA" id="ARBA00023015"/>
    </source>
</evidence>
<dbReference type="SUPFAM" id="SSF88946">
    <property type="entry name" value="Sigma2 domain of RNA polymerase sigma factors"/>
    <property type="match status" value="1"/>
</dbReference>
<protein>
    <submittedName>
        <fullName evidence="7">RNA polymerase sigma-70 factor, ECF subfamily</fullName>
    </submittedName>
</protein>
<keyword evidence="2" id="KW-0805">Transcription regulation</keyword>
<comment type="similarity">
    <text evidence="1">Belongs to the sigma-70 factor family. ECF subfamily.</text>
</comment>
<dbReference type="PANTHER" id="PTHR43133">
    <property type="entry name" value="RNA POLYMERASE ECF-TYPE SIGMA FACTO"/>
    <property type="match status" value="1"/>
</dbReference>
<reference evidence="7 8" key="1">
    <citation type="submission" date="2016-10" db="EMBL/GenBank/DDBJ databases">
        <authorList>
            <person name="de Groot N.N."/>
        </authorList>
    </citation>
    <scope>NUCLEOTIDE SEQUENCE [LARGE SCALE GENOMIC DNA]</scope>
    <source>
        <strain evidence="7 8">DSM 23421</strain>
    </source>
</reference>
<evidence type="ECO:0000259" key="6">
    <source>
        <dbReference type="Pfam" id="PF08281"/>
    </source>
</evidence>
<dbReference type="Pfam" id="PF08281">
    <property type="entry name" value="Sigma70_r4_2"/>
    <property type="match status" value="1"/>
</dbReference>
<dbReference type="Proteomes" id="UP000199109">
    <property type="component" value="Unassembled WGS sequence"/>
</dbReference>
<dbReference type="CDD" id="cd06171">
    <property type="entry name" value="Sigma70_r4"/>
    <property type="match status" value="1"/>
</dbReference>
<dbReference type="EMBL" id="FNAO01000004">
    <property type="protein sequence ID" value="SDE35284.1"/>
    <property type="molecule type" value="Genomic_DNA"/>
</dbReference>
<dbReference type="OrthoDB" id="659855at2"/>
<feature type="domain" description="RNA polymerase sigma-70 region 2" evidence="5">
    <location>
        <begin position="22"/>
        <end position="84"/>
    </location>
</feature>
<sequence>MVDSDIDDFEDICKPKVFESIFTTYARDLRKFVFFKTRNLDEAEDIVQEVFVKLWEDCANVYYGTVKSLLYTMANNLFLNVLKHKNVVLKHRKLNVKDRTHESPEFIMLEQEFFELLERAISDLPEKEREVFLLNRIERKKYKDISVLLGISVKAVEKRMHNALLNLKGKVGKV</sequence>